<evidence type="ECO:0000313" key="1">
    <source>
        <dbReference type="EMBL" id="MFC2948695.1"/>
    </source>
</evidence>
<organism evidence="1 2">
    <name type="scientific">Virgibacillus sediminis</name>
    <dbReference type="NCBI Taxonomy" id="202260"/>
    <lineage>
        <taxon>Bacteria</taxon>
        <taxon>Bacillati</taxon>
        <taxon>Bacillota</taxon>
        <taxon>Bacilli</taxon>
        <taxon>Bacillales</taxon>
        <taxon>Bacillaceae</taxon>
        <taxon>Virgibacillus</taxon>
    </lineage>
</organism>
<proteinExistence type="predicted"/>
<dbReference type="RefSeq" id="WP_390305958.1">
    <property type="nucleotide sequence ID" value="NZ_JBHRRZ010000015.1"/>
</dbReference>
<evidence type="ECO:0000313" key="2">
    <source>
        <dbReference type="Proteomes" id="UP001595387"/>
    </source>
</evidence>
<gene>
    <name evidence="1" type="ORF">ACFODW_10120</name>
</gene>
<comment type="caution">
    <text evidence="1">The sequence shown here is derived from an EMBL/GenBank/DDBJ whole genome shotgun (WGS) entry which is preliminary data.</text>
</comment>
<keyword evidence="2" id="KW-1185">Reference proteome</keyword>
<dbReference type="EMBL" id="JBHRRZ010000015">
    <property type="protein sequence ID" value="MFC2948695.1"/>
    <property type="molecule type" value="Genomic_DNA"/>
</dbReference>
<name>A0ABV7A7E6_9BACI</name>
<reference evidence="2" key="1">
    <citation type="journal article" date="2019" name="Int. J. Syst. Evol. Microbiol.">
        <title>The Global Catalogue of Microorganisms (GCM) 10K type strain sequencing project: providing services to taxonomists for standard genome sequencing and annotation.</title>
        <authorList>
            <consortium name="The Broad Institute Genomics Platform"/>
            <consortium name="The Broad Institute Genome Sequencing Center for Infectious Disease"/>
            <person name="Wu L."/>
            <person name="Ma J."/>
        </authorList>
    </citation>
    <scope>NUCLEOTIDE SEQUENCE [LARGE SCALE GENOMIC DNA]</scope>
    <source>
        <strain evidence="2">KCTC 13193</strain>
    </source>
</reference>
<protein>
    <submittedName>
        <fullName evidence="1">NERD domain-containing protein</fullName>
    </submittedName>
</protein>
<sequence length="308" mass="36570">MAQLIKLEDYISRYEWDIYRYPTQYIRLKNDNWRKIHEDWSRRDDLKEGIPEKSQSSSFASRWKSLFGIKSTPAEEQQEERTIGRSQPETEKDLRKSFLDQLYSFQLKWASSTVNRISFMDRKYYMDESLKYFLQRFPDTYLLMYYPIFHIRNAPVDGEIILISPVSIEVIKLVEEPLGHLLIDDNDRTWKLETGDGSHKILNPFIALKRTENIVKSVLQVKQIDFPVRKTVLSRTNNIIVSSRYNNGEVVGRHEYPKWFEARRNLESPLKNSQLKAAEALLKYCLTHSVKRQEWQEDEDVFSEGNGK</sequence>
<dbReference type="Proteomes" id="UP001595387">
    <property type="component" value="Unassembled WGS sequence"/>
</dbReference>
<accession>A0ABV7A7E6</accession>